<evidence type="ECO:0000256" key="3">
    <source>
        <dbReference type="PROSITE-ProRule" id="PRU00284"/>
    </source>
</evidence>
<evidence type="ECO:0000259" key="4">
    <source>
        <dbReference type="PROSITE" id="PS50111"/>
    </source>
</evidence>
<name>A0A2S0PC40_9NEIS</name>
<dbReference type="InterPro" id="IPR013702">
    <property type="entry name" value="FIST_domain_N"/>
</dbReference>
<dbReference type="Proteomes" id="UP000244173">
    <property type="component" value="Chromosome"/>
</dbReference>
<keyword evidence="6" id="KW-1185">Reference proteome</keyword>
<dbReference type="GO" id="GO:0006935">
    <property type="term" value="P:chemotaxis"/>
    <property type="evidence" value="ECO:0007669"/>
    <property type="project" value="InterPro"/>
</dbReference>
<dbReference type="OrthoDB" id="9807948at2"/>
<dbReference type="Gene3D" id="1.10.287.950">
    <property type="entry name" value="Methyl-accepting chemotaxis protein"/>
    <property type="match status" value="1"/>
</dbReference>
<protein>
    <submittedName>
        <fullName evidence="5">Chemotaxis protein</fullName>
    </submittedName>
</protein>
<dbReference type="SMART" id="SM00897">
    <property type="entry name" value="FIST"/>
    <property type="match status" value="1"/>
</dbReference>
<dbReference type="GO" id="GO:0016020">
    <property type="term" value="C:membrane"/>
    <property type="evidence" value="ECO:0007669"/>
    <property type="project" value="InterPro"/>
</dbReference>
<dbReference type="AlphaFoldDB" id="A0A2S0PC40"/>
<dbReference type="Pfam" id="PF08495">
    <property type="entry name" value="FIST"/>
    <property type="match status" value="1"/>
</dbReference>
<dbReference type="InterPro" id="IPR019494">
    <property type="entry name" value="FIST_C"/>
</dbReference>
<evidence type="ECO:0000313" key="5">
    <source>
        <dbReference type="EMBL" id="AVY94950.1"/>
    </source>
</evidence>
<organism evidence="5 6">
    <name type="scientific">Microvirgula aerodenitrificans</name>
    <dbReference type="NCBI Taxonomy" id="57480"/>
    <lineage>
        <taxon>Bacteria</taxon>
        <taxon>Pseudomonadati</taxon>
        <taxon>Pseudomonadota</taxon>
        <taxon>Betaproteobacteria</taxon>
        <taxon>Neisseriales</taxon>
        <taxon>Aquaspirillaceae</taxon>
        <taxon>Microvirgula</taxon>
    </lineage>
</organism>
<comment type="similarity">
    <text evidence="2">Belongs to the methyl-accepting chemotaxis (MCP) protein family.</text>
</comment>
<dbReference type="PANTHER" id="PTHR32089">
    <property type="entry name" value="METHYL-ACCEPTING CHEMOTAXIS PROTEIN MCPB"/>
    <property type="match status" value="1"/>
</dbReference>
<dbReference type="SUPFAM" id="SSF58104">
    <property type="entry name" value="Methyl-accepting chemotaxis protein (MCP) signaling domain"/>
    <property type="match status" value="1"/>
</dbReference>
<evidence type="ECO:0000313" key="6">
    <source>
        <dbReference type="Proteomes" id="UP000244173"/>
    </source>
</evidence>
<evidence type="ECO:0000256" key="1">
    <source>
        <dbReference type="ARBA" id="ARBA00023224"/>
    </source>
</evidence>
<dbReference type="GO" id="GO:0007165">
    <property type="term" value="P:signal transduction"/>
    <property type="evidence" value="ECO:0007669"/>
    <property type="project" value="UniProtKB-KW"/>
</dbReference>
<dbReference type="SMART" id="SM01204">
    <property type="entry name" value="FIST_C"/>
    <property type="match status" value="1"/>
</dbReference>
<accession>A0A2S0PC40</accession>
<feature type="domain" description="Methyl-accepting transducer" evidence="4">
    <location>
        <begin position="487"/>
        <end position="675"/>
    </location>
</feature>
<dbReference type="InterPro" id="IPR004090">
    <property type="entry name" value="Chemotax_Me-accpt_rcpt"/>
</dbReference>
<dbReference type="InterPro" id="IPR004089">
    <property type="entry name" value="MCPsignal_dom"/>
</dbReference>
<gene>
    <name evidence="5" type="ORF">DAI18_13545</name>
</gene>
<reference evidence="5 6" key="1">
    <citation type="submission" date="2018-04" db="EMBL/GenBank/DDBJ databases">
        <title>Denitrifier Microvirgula.</title>
        <authorList>
            <person name="Anderson E."/>
            <person name="Jang J."/>
            <person name="Ishii S."/>
        </authorList>
    </citation>
    <scope>NUCLEOTIDE SEQUENCE [LARGE SCALE GENOMIC DNA]</scope>
    <source>
        <strain evidence="5 6">BE2.4</strain>
    </source>
</reference>
<dbReference type="PROSITE" id="PS50111">
    <property type="entry name" value="CHEMOTAXIS_TRANSDUC_2"/>
    <property type="match status" value="1"/>
</dbReference>
<dbReference type="PANTHER" id="PTHR32089:SF112">
    <property type="entry name" value="LYSOZYME-LIKE PROTEIN-RELATED"/>
    <property type="match status" value="1"/>
</dbReference>
<dbReference type="Pfam" id="PF10442">
    <property type="entry name" value="FIST_C"/>
    <property type="match status" value="1"/>
</dbReference>
<proteinExistence type="inferred from homology"/>
<dbReference type="EMBL" id="CP028519">
    <property type="protein sequence ID" value="AVY94950.1"/>
    <property type="molecule type" value="Genomic_DNA"/>
</dbReference>
<dbReference type="KEGG" id="maer:DAI18_13545"/>
<dbReference type="STRING" id="1122240.GCA_000620105_01576"/>
<dbReference type="RefSeq" id="WP_028498901.1">
    <property type="nucleotide sequence ID" value="NZ_CP028519.1"/>
</dbReference>
<sequence>MNVFNRFKHSLAKTQSGVVTLETGSSGLAAALSGLGAAPTFVSVYVSPHVDIDAVASQITGRFPGVPVILSSTAGELCSSTGGLYCQTGDRWDRIVVQCFDATLVERAQLVSVPLGSEDLRRGGQITLPIEERVAKIRQSIDMLNVDIDIDHRDTLAYVMIDGLSASESFFMEALYDSGRFPCLFVGGSAGGKLDFTHTWIHDGKRKLENHAVVVFLKISKGIRFGVLKSQNFEPTDTRFHVIRASLARREISHVINGSGRMVPFVEALCEHFRCEPRALDEKLADYSFAIRVGDELYVRSISQIDAERGCVHFFCDIAPGEELLMVRRTGFVEGTIRDFRTFMQGKPGAPLAGILNDCILRRLNNGKELAGLGGVFDCEHLAGFSTFGEILGLNLNQTLTAVFFFRVPPGTTFRDNYVDNFVAHYGRFKAFFLHRQVGKLSGLSRVMEQQLTEYKHQRFGEQLDPEIFDKRMRAVAIGLNDLGAALQQAHSQRIETASQMENCSQDLYTSVEGLTSQVGEQEATVREASDTVDVLAREAANAAESARNLGEASSRIRGVVAIIQQISDQTNLLALNAAIEAARAGEAGRGFAVVADEVRRLAEQTRNSAGEIGSDIATLTGSIGDVAQKIDKQSGDVEAIAGMLKTIENASGRTSETAAHTRVVADTLKALTRS</sequence>
<keyword evidence="1 3" id="KW-0807">Transducer</keyword>
<dbReference type="PRINTS" id="PR00260">
    <property type="entry name" value="CHEMTRNSDUCR"/>
</dbReference>
<dbReference type="Pfam" id="PF00015">
    <property type="entry name" value="MCPsignal"/>
    <property type="match status" value="1"/>
</dbReference>
<dbReference type="SMART" id="SM00283">
    <property type="entry name" value="MA"/>
    <property type="match status" value="1"/>
</dbReference>
<dbReference type="GO" id="GO:0004888">
    <property type="term" value="F:transmembrane signaling receptor activity"/>
    <property type="evidence" value="ECO:0007669"/>
    <property type="project" value="InterPro"/>
</dbReference>
<evidence type="ECO:0000256" key="2">
    <source>
        <dbReference type="ARBA" id="ARBA00029447"/>
    </source>
</evidence>